<evidence type="ECO:0000313" key="3">
    <source>
        <dbReference type="Proteomes" id="UP000735302"/>
    </source>
</evidence>
<keyword evidence="3" id="KW-1185">Reference proteome</keyword>
<name>A0AAV3Z2L1_9GAST</name>
<dbReference type="Proteomes" id="UP000735302">
    <property type="component" value="Unassembled WGS sequence"/>
</dbReference>
<accession>A0AAV3Z2L1</accession>
<reference evidence="2 3" key="1">
    <citation type="journal article" date="2021" name="Elife">
        <title>Chloroplast acquisition without the gene transfer in kleptoplastic sea slugs, Plakobranchus ocellatus.</title>
        <authorList>
            <person name="Maeda T."/>
            <person name="Takahashi S."/>
            <person name="Yoshida T."/>
            <person name="Shimamura S."/>
            <person name="Takaki Y."/>
            <person name="Nagai Y."/>
            <person name="Toyoda A."/>
            <person name="Suzuki Y."/>
            <person name="Arimoto A."/>
            <person name="Ishii H."/>
            <person name="Satoh N."/>
            <person name="Nishiyama T."/>
            <person name="Hasebe M."/>
            <person name="Maruyama T."/>
            <person name="Minagawa J."/>
            <person name="Obokata J."/>
            <person name="Shigenobu S."/>
        </authorList>
    </citation>
    <scope>NUCLEOTIDE SEQUENCE [LARGE SCALE GENOMIC DNA]</scope>
</reference>
<protein>
    <submittedName>
        <fullName evidence="2">Uncharacterized protein</fullName>
    </submittedName>
</protein>
<proteinExistence type="predicted"/>
<comment type="caution">
    <text evidence="2">The sequence shown here is derived from an EMBL/GenBank/DDBJ whole genome shotgun (WGS) entry which is preliminary data.</text>
</comment>
<feature type="compositionally biased region" description="Basic and acidic residues" evidence="1">
    <location>
        <begin position="18"/>
        <end position="33"/>
    </location>
</feature>
<sequence length="122" mass="14031">MWQGKGDEMERRGKRRKTEGEREQEVEEREAQKLRKRRSEKICPRPRLRFLPDSGLVSVYSQKRDLSLSGPTSDIGADGGARTRKVPADLKVDSLSTVSPRLHQIQRRVTFMPMLLDGLRSL</sequence>
<dbReference type="EMBL" id="BLXT01001944">
    <property type="protein sequence ID" value="GFN89563.1"/>
    <property type="molecule type" value="Genomic_DNA"/>
</dbReference>
<feature type="region of interest" description="Disordered" evidence="1">
    <location>
        <begin position="1"/>
        <end position="45"/>
    </location>
</feature>
<dbReference type="AlphaFoldDB" id="A0AAV3Z2L1"/>
<feature type="region of interest" description="Disordered" evidence="1">
    <location>
        <begin position="61"/>
        <end position="84"/>
    </location>
</feature>
<gene>
    <name evidence="2" type="ORF">PoB_001606900</name>
</gene>
<feature type="compositionally biased region" description="Basic and acidic residues" evidence="1">
    <location>
        <begin position="1"/>
        <end position="11"/>
    </location>
</feature>
<feature type="compositionally biased region" description="Basic residues" evidence="1">
    <location>
        <begin position="34"/>
        <end position="45"/>
    </location>
</feature>
<organism evidence="2 3">
    <name type="scientific">Plakobranchus ocellatus</name>
    <dbReference type="NCBI Taxonomy" id="259542"/>
    <lineage>
        <taxon>Eukaryota</taxon>
        <taxon>Metazoa</taxon>
        <taxon>Spiralia</taxon>
        <taxon>Lophotrochozoa</taxon>
        <taxon>Mollusca</taxon>
        <taxon>Gastropoda</taxon>
        <taxon>Heterobranchia</taxon>
        <taxon>Euthyneura</taxon>
        <taxon>Panpulmonata</taxon>
        <taxon>Sacoglossa</taxon>
        <taxon>Placobranchoidea</taxon>
        <taxon>Plakobranchidae</taxon>
        <taxon>Plakobranchus</taxon>
    </lineage>
</organism>
<evidence type="ECO:0000256" key="1">
    <source>
        <dbReference type="SAM" id="MobiDB-lite"/>
    </source>
</evidence>
<evidence type="ECO:0000313" key="2">
    <source>
        <dbReference type="EMBL" id="GFN89563.1"/>
    </source>
</evidence>